<keyword evidence="3" id="KW-0808">Transferase</keyword>
<dbReference type="SUPFAM" id="SSF53335">
    <property type="entry name" value="S-adenosyl-L-methionine-dependent methyltransferases"/>
    <property type="match status" value="1"/>
</dbReference>
<keyword evidence="6" id="KW-1185">Reference proteome</keyword>
<dbReference type="GO" id="GO:0005829">
    <property type="term" value="C:cytosol"/>
    <property type="evidence" value="ECO:0007669"/>
    <property type="project" value="TreeGrafter"/>
</dbReference>
<evidence type="ECO:0000256" key="4">
    <source>
        <dbReference type="ARBA" id="ARBA00022691"/>
    </source>
</evidence>
<evidence type="ECO:0000256" key="3">
    <source>
        <dbReference type="ARBA" id="ARBA00022679"/>
    </source>
</evidence>
<dbReference type="PANTHER" id="PTHR10867:SF44">
    <property type="entry name" value="NICOTINAMIDE N-METHYLTRANSFERASE ISOFORM X2"/>
    <property type="match status" value="1"/>
</dbReference>
<evidence type="ECO:0000313" key="6">
    <source>
        <dbReference type="Proteomes" id="UP000824782"/>
    </source>
</evidence>
<keyword evidence="4" id="KW-0949">S-adenosyl-L-methionine</keyword>
<dbReference type="InterPro" id="IPR029063">
    <property type="entry name" value="SAM-dependent_MTases_sf"/>
</dbReference>
<sequence length="226" mass="25785">MVFGDDSIIFSIVNLTKTFTLGHIKGNILIYLSLSSMVPHLYAACEFFKHVIILKVQDRCILELKRWLDTRTGAFNWGHAAKLHADLQEKSDHIRDKDEKVKSAICHVVKCNFEKENMTEPIDLPPADCIISAWLLDVICKDKENYVRYLRKFSKLLKPGGHLILVGSLNATVGKDRLHMFTYDEDFARKALVGEGFTIDCCVIKRRTNVSDVIDYKAVIYIAAHK</sequence>
<dbReference type="Proteomes" id="UP000824782">
    <property type="component" value="Unassembled WGS sequence"/>
</dbReference>
<dbReference type="Pfam" id="PF01234">
    <property type="entry name" value="NNMT_PNMT_TEMT"/>
    <property type="match status" value="1"/>
</dbReference>
<dbReference type="InterPro" id="IPR000940">
    <property type="entry name" value="NNMT_TEMT_trans"/>
</dbReference>
<accession>A0AAV7B7J7</accession>
<comment type="caution">
    <text evidence="5">The sequence shown here is derived from an EMBL/GenBank/DDBJ whole genome shotgun (WGS) entry which is preliminary data.</text>
</comment>
<dbReference type="GO" id="GO:0008170">
    <property type="term" value="F:N-methyltransferase activity"/>
    <property type="evidence" value="ECO:0007669"/>
    <property type="project" value="TreeGrafter"/>
</dbReference>
<evidence type="ECO:0000256" key="1">
    <source>
        <dbReference type="ARBA" id="ARBA00007996"/>
    </source>
</evidence>
<proteinExistence type="inferred from homology"/>
<keyword evidence="2" id="KW-0489">Methyltransferase</keyword>
<dbReference type="AlphaFoldDB" id="A0AAV7B7J7"/>
<dbReference type="EMBL" id="WNYA01000006">
    <property type="protein sequence ID" value="KAG8568494.1"/>
    <property type="molecule type" value="Genomic_DNA"/>
</dbReference>
<dbReference type="PROSITE" id="PS51681">
    <property type="entry name" value="SAM_MT_NNMT_PNMT_TEMT"/>
    <property type="match status" value="1"/>
</dbReference>
<dbReference type="PANTHER" id="PTHR10867">
    <property type="entry name" value="NNMT/PNMT/TEMT FAMILY MEMBER"/>
    <property type="match status" value="1"/>
</dbReference>
<reference evidence="5" key="1">
    <citation type="thesis" date="2020" institute="ProQuest LLC" country="789 East Eisenhower Parkway, Ann Arbor, MI, USA">
        <title>Comparative Genomics and Chromosome Evolution.</title>
        <authorList>
            <person name="Mudd A.B."/>
        </authorList>
    </citation>
    <scope>NUCLEOTIDE SEQUENCE</scope>
    <source>
        <strain evidence="5">237g6f4</strain>
        <tissue evidence="5">Blood</tissue>
    </source>
</reference>
<comment type="similarity">
    <text evidence="1">Belongs to the class I-like SAM-binding methyltransferase superfamily. NNMT/PNMT/TEMT family.</text>
</comment>
<evidence type="ECO:0000313" key="5">
    <source>
        <dbReference type="EMBL" id="KAG8568494.1"/>
    </source>
</evidence>
<organism evidence="5 6">
    <name type="scientific">Engystomops pustulosus</name>
    <name type="common">Tungara frog</name>
    <name type="synonym">Physalaemus pustulosus</name>
    <dbReference type="NCBI Taxonomy" id="76066"/>
    <lineage>
        <taxon>Eukaryota</taxon>
        <taxon>Metazoa</taxon>
        <taxon>Chordata</taxon>
        <taxon>Craniata</taxon>
        <taxon>Vertebrata</taxon>
        <taxon>Euteleostomi</taxon>
        <taxon>Amphibia</taxon>
        <taxon>Batrachia</taxon>
        <taxon>Anura</taxon>
        <taxon>Neobatrachia</taxon>
        <taxon>Hyloidea</taxon>
        <taxon>Leptodactylidae</taxon>
        <taxon>Leiuperinae</taxon>
        <taxon>Engystomops</taxon>
    </lineage>
</organism>
<gene>
    <name evidence="5" type="ORF">GDO81_014022</name>
</gene>
<dbReference type="GO" id="GO:0032259">
    <property type="term" value="P:methylation"/>
    <property type="evidence" value="ECO:0007669"/>
    <property type="project" value="UniProtKB-KW"/>
</dbReference>
<protein>
    <submittedName>
        <fullName evidence="5">Uncharacterized protein</fullName>
    </submittedName>
</protein>
<name>A0AAV7B7J7_ENGPU</name>
<evidence type="ECO:0000256" key="2">
    <source>
        <dbReference type="ARBA" id="ARBA00022603"/>
    </source>
</evidence>
<dbReference type="Gene3D" id="3.40.50.150">
    <property type="entry name" value="Vaccinia Virus protein VP39"/>
    <property type="match status" value="1"/>
</dbReference>